<evidence type="ECO:0008006" key="3">
    <source>
        <dbReference type="Google" id="ProtNLM"/>
    </source>
</evidence>
<sequence length="262" mass="29846">MKEKVLSLDLESHDFLYRIQRDSRIVYVSILHEDIVPPDCRTDSFRILAHLRAVPKWDQDWTTLTVRKGSHGIESTLNEFTPHAMDLKTFNVPLDAIYLNILDLTQVTRISDRVSQVRYGDDMWVLKIARFAHEVPALTREVSIYSLLASYHFPFAPKFIGFAYEEEARDRTVGFLMEDLSGGRTPDIKDLDACRKTVHTLHGLGIVHGDLNRHNFLMAAGDAKVFDFEAASTPAEFELLAAEEEMRSLPGKLQDESGVGRR</sequence>
<evidence type="ECO:0000313" key="2">
    <source>
        <dbReference type="Proteomes" id="UP001219355"/>
    </source>
</evidence>
<dbReference type="Gene3D" id="1.10.510.10">
    <property type="entry name" value="Transferase(Phosphotransferase) domain 1"/>
    <property type="match status" value="1"/>
</dbReference>
<organism evidence="1 2">
    <name type="scientific">Emydomyces testavorans</name>
    <dbReference type="NCBI Taxonomy" id="2070801"/>
    <lineage>
        <taxon>Eukaryota</taxon>
        <taxon>Fungi</taxon>
        <taxon>Dikarya</taxon>
        <taxon>Ascomycota</taxon>
        <taxon>Pezizomycotina</taxon>
        <taxon>Eurotiomycetes</taxon>
        <taxon>Eurotiomycetidae</taxon>
        <taxon>Onygenales</taxon>
        <taxon>Nannizziopsiaceae</taxon>
        <taxon>Emydomyces</taxon>
    </lineage>
</organism>
<dbReference type="AlphaFoldDB" id="A0AAF0IMC1"/>
<evidence type="ECO:0000313" key="1">
    <source>
        <dbReference type="EMBL" id="WEW61601.1"/>
    </source>
</evidence>
<keyword evidence="2" id="KW-1185">Reference proteome</keyword>
<protein>
    <recommendedName>
        <fullName evidence="3">Alpha-galactosidase A</fullName>
    </recommendedName>
</protein>
<dbReference type="Proteomes" id="UP001219355">
    <property type="component" value="Chromosome 5"/>
</dbReference>
<dbReference type="EMBL" id="CP120631">
    <property type="protein sequence ID" value="WEW61601.1"/>
    <property type="molecule type" value="Genomic_DNA"/>
</dbReference>
<reference evidence="1" key="1">
    <citation type="submission" date="2023-03" db="EMBL/GenBank/DDBJ databases">
        <title>Emydomyces testavorans Genome Sequence.</title>
        <authorList>
            <person name="Hoyer L."/>
        </authorList>
    </citation>
    <scope>NUCLEOTIDE SEQUENCE</scope>
    <source>
        <strain evidence="1">16-2883</strain>
    </source>
</reference>
<dbReference type="SUPFAM" id="SSF56112">
    <property type="entry name" value="Protein kinase-like (PK-like)"/>
    <property type="match status" value="1"/>
</dbReference>
<accession>A0AAF0IMC1</accession>
<name>A0AAF0IMC1_9EURO</name>
<gene>
    <name evidence="1" type="ORF">PRK78_007092</name>
</gene>
<proteinExistence type="predicted"/>
<dbReference type="InterPro" id="IPR011009">
    <property type="entry name" value="Kinase-like_dom_sf"/>
</dbReference>